<proteinExistence type="predicted"/>
<accession>A0A0D9WFY5</accession>
<keyword evidence="3" id="KW-1185">Reference proteome</keyword>
<dbReference type="AlphaFoldDB" id="A0A0D9WFY5"/>
<feature type="compositionally biased region" description="Polar residues" evidence="1">
    <location>
        <begin position="38"/>
        <end position="56"/>
    </location>
</feature>
<feature type="region of interest" description="Disordered" evidence="1">
    <location>
        <begin position="1"/>
        <end position="56"/>
    </location>
</feature>
<reference evidence="2 3" key="1">
    <citation type="submission" date="2012-08" db="EMBL/GenBank/DDBJ databases">
        <title>Oryza genome evolution.</title>
        <authorList>
            <person name="Wing R.A."/>
        </authorList>
    </citation>
    <scope>NUCLEOTIDE SEQUENCE</scope>
</reference>
<reference evidence="3" key="2">
    <citation type="submission" date="2013-12" db="EMBL/GenBank/DDBJ databases">
        <authorList>
            <person name="Yu Y."/>
            <person name="Lee S."/>
            <person name="de Baynast K."/>
            <person name="Wissotski M."/>
            <person name="Liu L."/>
            <person name="Talag J."/>
            <person name="Goicoechea J."/>
            <person name="Angelova A."/>
            <person name="Jetty R."/>
            <person name="Kudrna D."/>
            <person name="Golser W."/>
            <person name="Rivera L."/>
            <person name="Zhang J."/>
            <person name="Wing R."/>
        </authorList>
    </citation>
    <scope>NUCLEOTIDE SEQUENCE</scope>
</reference>
<sequence length="104" mass="12046">MDSKKFPIRKKERKKADRRQRDQFLIFRPSGAPLASPNLETPSTTTPGRQPSTPTVELSLHHTQSIPANSWSSHQEQGTRFNLLSWSCHQKHGNKYNTFSWSYH</sequence>
<evidence type="ECO:0000313" key="2">
    <source>
        <dbReference type="EnsemblPlants" id="LPERR05G11590.1"/>
    </source>
</evidence>
<dbReference type="EnsemblPlants" id="LPERR05G11590.1">
    <property type="protein sequence ID" value="LPERR05G11590.1"/>
    <property type="gene ID" value="LPERR05G11590"/>
</dbReference>
<reference evidence="2" key="3">
    <citation type="submission" date="2015-04" db="UniProtKB">
        <authorList>
            <consortium name="EnsemblPlants"/>
        </authorList>
    </citation>
    <scope>IDENTIFICATION</scope>
</reference>
<organism evidence="2 3">
    <name type="scientific">Leersia perrieri</name>
    <dbReference type="NCBI Taxonomy" id="77586"/>
    <lineage>
        <taxon>Eukaryota</taxon>
        <taxon>Viridiplantae</taxon>
        <taxon>Streptophyta</taxon>
        <taxon>Embryophyta</taxon>
        <taxon>Tracheophyta</taxon>
        <taxon>Spermatophyta</taxon>
        <taxon>Magnoliopsida</taxon>
        <taxon>Liliopsida</taxon>
        <taxon>Poales</taxon>
        <taxon>Poaceae</taxon>
        <taxon>BOP clade</taxon>
        <taxon>Oryzoideae</taxon>
        <taxon>Oryzeae</taxon>
        <taxon>Oryzinae</taxon>
        <taxon>Leersia</taxon>
    </lineage>
</organism>
<evidence type="ECO:0000313" key="3">
    <source>
        <dbReference type="Proteomes" id="UP000032180"/>
    </source>
</evidence>
<name>A0A0D9WFY5_9ORYZ</name>
<evidence type="ECO:0000256" key="1">
    <source>
        <dbReference type="SAM" id="MobiDB-lite"/>
    </source>
</evidence>
<protein>
    <submittedName>
        <fullName evidence="2">Uncharacterized protein</fullName>
    </submittedName>
</protein>
<dbReference type="Proteomes" id="UP000032180">
    <property type="component" value="Chromosome 5"/>
</dbReference>
<feature type="compositionally biased region" description="Basic residues" evidence="1">
    <location>
        <begin position="1"/>
        <end position="18"/>
    </location>
</feature>
<dbReference type="HOGENOM" id="CLU_2254000_0_0_1"/>
<dbReference type="Gramene" id="LPERR05G11590.1">
    <property type="protein sequence ID" value="LPERR05G11590.1"/>
    <property type="gene ID" value="LPERR05G11590"/>
</dbReference>